<evidence type="ECO:0000313" key="3">
    <source>
        <dbReference type="Proteomes" id="UP000729402"/>
    </source>
</evidence>
<dbReference type="AlphaFoldDB" id="A0A8J5SIF4"/>
<reference evidence="2" key="1">
    <citation type="journal article" date="2021" name="bioRxiv">
        <title>Whole Genome Assembly and Annotation of Northern Wild Rice, Zizania palustris L., Supports a Whole Genome Duplication in the Zizania Genus.</title>
        <authorList>
            <person name="Haas M."/>
            <person name="Kono T."/>
            <person name="Macchietto M."/>
            <person name="Millas R."/>
            <person name="McGilp L."/>
            <person name="Shao M."/>
            <person name="Duquette J."/>
            <person name="Hirsch C.N."/>
            <person name="Kimball J."/>
        </authorList>
    </citation>
    <scope>NUCLEOTIDE SEQUENCE</scope>
    <source>
        <tissue evidence="2">Fresh leaf tissue</tissue>
    </source>
</reference>
<accession>A0A8J5SIF4</accession>
<dbReference type="Proteomes" id="UP000729402">
    <property type="component" value="Unassembled WGS sequence"/>
</dbReference>
<protein>
    <submittedName>
        <fullName evidence="2">Uncharacterized protein</fullName>
    </submittedName>
</protein>
<keyword evidence="3" id="KW-1185">Reference proteome</keyword>
<dbReference type="EMBL" id="JAAALK010000283">
    <property type="protein sequence ID" value="KAG8076991.1"/>
    <property type="molecule type" value="Genomic_DNA"/>
</dbReference>
<reference evidence="2" key="2">
    <citation type="submission" date="2021-02" db="EMBL/GenBank/DDBJ databases">
        <authorList>
            <person name="Kimball J.A."/>
            <person name="Haas M.W."/>
            <person name="Macchietto M."/>
            <person name="Kono T."/>
            <person name="Duquette J."/>
            <person name="Shao M."/>
        </authorList>
    </citation>
    <scope>NUCLEOTIDE SEQUENCE</scope>
    <source>
        <tissue evidence="2">Fresh leaf tissue</tissue>
    </source>
</reference>
<proteinExistence type="predicted"/>
<name>A0A8J5SIF4_ZIZPA</name>
<evidence type="ECO:0000313" key="2">
    <source>
        <dbReference type="EMBL" id="KAG8076991.1"/>
    </source>
</evidence>
<comment type="caution">
    <text evidence="2">The sequence shown here is derived from an EMBL/GenBank/DDBJ whole genome shotgun (WGS) entry which is preliminary data.</text>
</comment>
<gene>
    <name evidence="2" type="ORF">GUJ93_ZPchr0006g41207</name>
</gene>
<feature type="region of interest" description="Disordered" evidence="1">
    <location>
        <begin position="14"/>
        <end position="41"/>
    </location>
</feature>
<evidence type="ECO:0000256" key="1">
    <source>
        <dbReference type="SAM" id="MobiDB-lite"/>
    </source>
</evidence>
<organism evidence="2 3">
    <name type="scientific">Zizania palustris</name>
    <name type="common">Northern wild rice</name>
    <dbReference type="NCBI Taxonomy" id="103762"/>
    <lineage>
        <taxon>Eukaryota</taxon>
        <taxon>Viridiplantae</taxon>
        <taxon>Streptophyta</taxon>
        <taxon>Embryophyta</taxon>
        <taxon>Tracheophyta</taxon>
        <taxon>Spermatophyta</taxon>
        <taxon>Magnoliopsida</taxon>
        <taxon>Liliopsida</taxon>
        <taxon>Poales</taxon>
        <taxon>Poaceae</taxon>
        <taxon>BOP clade</taxon>
        <taxon>Oryzoideae</taxon>
        <taxon>Oryzeae</taxon>
        <taxon>Zizaniinae</taxon>
        <taxon>Zizania</taxon>
    </lineage>
</organism>
<sequence length="177" mass="18947">MAYQCCIVPHCSPAAAGTTTTHGRELAPAPHPRRDGSNSTIPHLSTPIRPNLSSPPLLSHRLVASAFRGRDSSPPIRLRLRLRLRLRHRKRRLLFVSPPVSASESPPPSGVAQIDSVAWAGRGRAPHGPVASDISLSAHRPAERKKGVILLTPRHRLGSRGGRAVACAGRRGKQGLG</sequence>